<keyword evidence="1" id="KW-0119">Carbohydrate metabolism</keyword>
<proteinExistence type="inferred from homology"/>
<dbReference type="AlphaFoldDB" id="A0A3P7PC56"/>
<dbReference type="GO" id="GO:0005886">
    <property type="term" value="C:plasma membrane"/>
    <property type="evidence" value="ECO:0007669"/>
    <property type="project" value="UniProtKB-SubCell"/>
</dbReference>
<keyword evidence="1" id="KW-0321">Glycogen metabolism</keyword>
<dbReference type="PANTHER" id="PTHR10749">
    <property type="entry name" value="PHOSPHORYLASE B KINASE REGULATORY SUBUNIT"/>
    <property type="match status" value="1"/>
</dbReference>
<dbReference type="GO" id="GO:0005964">
    <property type="term" value="C:phosphorylase kinase complex"/>
    <property type="evidence" value="ECO:0007669"/>
    <property type="project" value="TreeGrafter"/>
</dbReference>
<protein>
    <recommendedName>
        <fullName evidence="1">Phosphorylase b kinase regulatory subunit</fullName>
    </recommendedName>
</protein>
<comment type="function">
    <text evidence="1">Phosphorylase b kinase catalyzes the phosphorylation of serine in certain substrates, including troponin I.</text>
</comment>
<keyword evidence="1" id="KW-1003">Cell membrane</keyword>
<dbReference type="PANTHER" id="PTHR10749:SF7">
    <property type="entry name" value="PHOSPHORYLASE B KINASE REGULATORY SUBUNIT ALPHA-RELATED"/>
    <property type="match status" value="1"/>
</dbReference>
<dbReference type="Proteomes" id="UP000281553">
    <property type="component" value="Unassembled WGS sequence"/>
</dbReference>
<dbReference type="GO" id="GO:0005516">
    <property type="term" value="F:calmodulin binding"/>
    <property type="evidence" value="ECO:0007669"/>
    <property type="project" value="UniProtKB-KW"/>
</dbReference>
<name>A0A3P7PC56_DIBLA</name>
<keyword evidence="1" id="KW-0449">Lipoprotein</keyword>
<keyword evidence="2" id="KW-0732">Signal</keyword>
<feature type="chain" id="PRO_5018189404" description="Phosphorylase b kinase regulatory subunit" evidence="2">
    <location>
        <begin position="33"/>
        <end position="81"/>
    </location>
</feature>
<evidence type="ECO:0000256" key="2">
    <source>
        <dbReference type="SAM" id="SignalP"/>
    </source>
</evidence>
<organism evidence="3 4">
    <name type="scientific">Dibothriocephalus latus</name>
    <name type="common">Fish tapeworm</name>
    <name type="synonym">Diphyllobothrium latum</name>
    <dbReference type="NCBI Taxonomy" id="60516"/>
    <lineage>
        <taxon>Eukaryota</taxon>
        <taxon>Metazoa</taxon>
        <taxon>Spiralia</taxon>
        <taxon>Lophotrochozoa</taxon>
        <taxon>Platyhelminthes</taxon>
        <taxon>Cestoda</taxon>
        <taxon>Eucestoda</taxon>
        <taxon>Diphyllobothriidea</taxon>
        <taxon>Diphyllobothriidae</taxon>
        <taxon>Dibothriocephalus</taxon>
    </lineage>
</organism>
<keyword evidence="1" id="KW-0472">Membrane</keyword>
<feature type="signal peptide" evidence="2">
    <location>
        <begin position="1"/>
        <end position="32"/>
    </location>
</feature>
<dbReference type="GO" id="GO:0005977">
    <property type="term" value="P:glycogen metabolic process"/>
    <property type="evidence" value="ECO:0007669"/>
    <property type="project" value="UniProtKB-UniPathway"/>
</dbReference>
<sequence>MFARSHPALLANVLRLRVGLIIQLMGAELARSRQSSVEDALFALFSMSPFEANCLLSNLLSGNEIRTFKLGKRGLLTNPSE</sequence>
<keyword evidence="1" id="KW-0636">Prenylation</keyword>
<comment type="pathway">
    <text evidence="1">Glycan biosynthesis; glycogen metabolism.</text>
</comment>
<evidence type="ECO:0000256" key="1">
    <source>
        <dbReference type="RuleBase" id="RU364123"/>
    </source>
</evidence>
<accession>A0A3P7PC56</accession>
<comment type="subcellular location">
    <subcellularLocation>
        <location evidence="1">Cell membrane</location>
        <topology evidence="1">Lipid-anchor</topology>
        <orientation evidence="1">Cytoplasmic side</orientation>
    </subcellularLocation>
</comment>
<reference evidence="3 4" key="1">
    <citation type="submission" date="2018-11" db="EMBL/GenBank/DDBJ databases">
        <authorList>
            <consortium name="Pathogen Informatics"/>
        </authorList>
    </citation>
    <scope>NUCLEOTIDE SEQUENCE [LARGE SCALE GENOMIC DNA]</scope>
</reference>
<dbReference type="UniPathway" id="UPA00163"/>
<evidence type="ECO:0000313" key="4">
    <source>
        <dbReference type="Proteomes" id="UP000281553"/>
    </source>
</evidence>
<keyword evidence="1" id="KW-0112">Calmodulin-binding</keyword>
<dbReference type="OrthoDB" id="5971574at2759"/>
<dbReference type="InterPro" id="IPR008734">
    <property type="entry name" value="PHK_A/B_su"/>
</dbReference>
<evidence type="ECO:0000313" key="3">
    <source>
        <dbReference type="EMBL" id="VDN15586.1"/>
    </source>
</evidence>
<keyword evidence="4" id="KW-1185">Reference proteome</keyword>
<comment type="similarity">
    <text evidence="1">Belongs to the phosphorylase b kinase regulatory chain family.</text>
</comment>
<dbReference type="EMBL" id="UYRU01062991">
    <property type="protein sequence ID" value="VDN15586.1"/>
    <property type="molecule type" value="Genomic_DNA"/>
</dbReference>
<gene>
    <name evidence="3" type="ORF">DILT_LOCUS11417</name>
</gene>